<organism evidence="1">
    <name type="scientific">Anguilla anguilla</name>
    <name type="common">European freshwater eel</name>
    <name type="synonym">Muraena anguilla</name>
    <dbReference type="NCBI Taxonomy" id="7936"/>
    <lineage>
        <taxon>Eukaryota</taxon>
        <taxon>Metazoa</taxon>
        <taxon>Chordata</taxon>
        <taxon>Craniata</taxon>
        <taxon>Vertebrata</taxon>
        <taxon>Euteleostomi</taxon>
        <taxon>Actinopterygii</taxon>
        <taxon>Neopterygii</taxon>
        <taxon>Teleostei</taxon>
        <taxon>Anguilliformes</taxon>
        <taxon>Anguillidae</taxon>
        <taxon>Anguilla</taxon>
    </lineage>
</organism>
<proteinExistence type="predicted"/>
<dbReference type="AlphaFoldDB" id="A0A0E9XTZ9"/>
<sequence>MAFQMMFGHQRKGDRTFNVKSYYLWYNVPAGNRHFHRCQHCCASSG</sequence>
<reference evidence="1" key="1">
    <citation type="submission" date="2014-11" db="EMBL/GenBank/DDBJ databases">
        <authorList>
            <person name="Amaro Gonzalez C."/>
        </authorList>
    </citation>
    <scope>NUCLEOTIDE SEQUENCE</scope>
</reference>
<accession>A0A0E9XTZ9</accession>
<protein>
    <submittedName>
        <fullName evidence="1">Uncharacterized protein</fullName>
    </submittedName>
</protein>
<name>A0A0E9XTZ9_ANGAN</name>
<dbReference type="EMBL" id="GBXM01002433">
    <property type="protein sequence ID" value="JAI06145.1"/>
    <property type="molecule type" value="Transcribed_RNA"/>
</dbReference>
<evidence type="ECO:0000313" key="1">
    <source>
        <dbReference type="EMBL" id="JAI06145.1"/>
    </source>
</evidence>
<reference evidence="1" key="2">
    <citation type="journal article" date="2015" name="Fish Shellfish Immunol.">
        <title>Early steps in the European eel (Anguilla anguilla)-Vibrio vulnificus interaction in the gills: Role of the RtxA13 toxin.</title>
        <authorList>
            <person name="Callol A."/>
            <person name="Pajuelo D."/>
            <person name="Ebbesson L."/>
            <person name="Teles M."/>
            <person name="MacKenzie S."/>
            <person name="Amaro C."/>
        </authorList>
    </citation>
    <scope>NUCLEOTIDE SEQUENCE</scope>
</reference>